<evidence type="ECO:0000313" key="1">
    <source>
        <dbReference type="EMBL" id="MDP9829002.1"/>
    </source>
</evidence>
<gene>
    <name evidence="1" type="ORF">J2S57_004751</name>
</gene>
<comment type="caution">
    <text evidence="1">The sequence shown here is derived from an EMBL/GenBank/DDBJ whole genome shotgun (WGS) entry which is preliminary data.</text>
</comment>
<keyword evidence="2" id="KW-1185">Reference proteome</keyword>
<evidence type="ECO:0000313" key="2">
    <source>
        <dbReference type="Proteomes" id="UP001235712"/>
    </source>
</evidence>
<dbReference type="Proteomes" id="UP001235712">
    <property type="component" value="Unassembled WGS sequence"/>
</dbReference>
<sequence length="110" mass="12222">MARRGVEEGIGLALPAKVRNALMLYWPLQDVEGIDIRLHDTTLYGSIFLGGDEMLVNQHVYGVAAAFAPVMHLQWHTGGRLFETSEQNFERVWATGRALQSERDLLLGAG</sequence>
<proteinExistence type="predicted"/>
<reference evidence="1 2" key="1">
    <citation type="submission" date="2023-07" db="EMBL/GenBank/DDBJ databases">
        <title>Sequencing the genomes of 1000 actinobacteria strains.</title>
        <authorList>
            <person name="Klenk H.-P."/>
        </authorList>
    </citation>
    <scope>NUCLEOTIDE SEQUENCE [LARGE SCALE GENOMIC DNA]</scope>
    <source>
        <strain evidence="1 2">DSM 44388</strain>
    </source>
</reference>
<dbReference type="RefSeq" id="WP_307246777.1">
    <property type="nucleotide sequence ID" value="NZ_JAUSQZ010000001.1"/>
</dbReference>
<organism evidence="1 2">
    <name type="scientific">Kineosporia succinea</name>
    <dbReference type="NCBI Taxonomy" id="84632"/>
    <lineage>
        <taxon>Bacteria</taxon>
        <taxon>Bacillati</taxon>
        <taxon>Actinomycetota</taxon>
        <taxon>Actinomycetes</taxon>
        <taxon>Kineosporiales</taxon>
        <taxon>Kineosporiaceae</taxon>
        <taxon>Kineosporia</taxon>
    </lineage>
</organism>
<accession>A0ABT9P8H5</accession>
<protein>
    <submittedName>
        <fullName evidence="1">Uncharacterized protein</fullName>
    </submittedName>
</protein>
<name>A0ABT9P8H5_9ACTN</name>
<dbReference type="EMBL" id="JAUSQZ010000001">
    <property type="protein sequence ID" value="MDP9829002.1"/>
    <property type="molecule type" value="Genomic_DNA"/>
</dbReference>